<name>A0A8G1RVY3_9EURO</name>
<dbReference type="OrthoDB" id="27483at2759"/>
<proteinExistence type="predicted"/>
<accession>A0A8G1RVY3</accession>
<dbReference type="AlphaFoldDB" id="A0A8G1RVY3"/>
<evidence type="ECO:0000313" key="2">
    <source>
        <dbReference type="Proteomes" id="UP000249789"/>
    </source>
</evidence>
<reference evidence="1 2" key="1">
    <citation type="submission" date="2018-02" db="EMBL/GenBank/DDBJ databases">
        <title>The genomes of Aspergillus section Nigri reveals drivers in fungal speciation.</title>
        <authorList>
            <consortium name="DOE Joint Genome Institute"/>
            <person name="Vesth T.C."/>
            <person name="Nybo J."/>
            <person name="Theobald S."/>
            <person name="Brandl J."/>
            <person name="Frisvad J.C."/>
            <person name="Nielsen K.F."/>
            <person name="Lyhne E.K."/>
            <person name="Kogle M.E."/>
            <person name="Kuo A."/>
            <person name="Riley R."/>
            <person name="Clum A."/>
            <person name="Nolan M."/>
            <person name="Lipzen A."/>
            <person name="Salamov A."/>
            <person name="Henrissat B."/>
            <person name="Wiebenga A."/>
            <person name="De vries R.P."/>
            <person name="Grigoriev I.V."/>
            <person name="Mortensen U.H."/>
            <person name="Andersen M.R."/>
            <person name="Baker S.E."/>
        </authorList>
    </citation>
    <scope>NUCLEOTIDE SEQUENCE [LARGE SCALE GENOMIC DNA]</scope>
    <source>
        <strain evidence="1 2">CBS 313.89</strain>
    </source>
</reference>
<dbReference type="VEuPathDB" id="FungiDB:BO72DRAFT_494152"/>
<dbReference type="RefSeq" id="XP_040803293.1">
    <property type="nucleotide sequence ID" value="XM_040948436.1"/>
</dbReference>
<keyword evidence="2" id="KW-1185">Reference proteome</keyword>
<evidence type="ECO:0000313" key="1">
    <source>
        <dbReference type="EMBL" id="RAK79283.1"/>
    </source>
</evidence>
<gene>
    <name evidence="1" type="ORF">BO72DRAFT_494152</name>
</gene>
<protein>
    <submittedName>
        <fullName evidence="1">Uncharacterized protein</fullName>
    </submittedName>
</protein>
<dbReference type="Proteomes" id="UP000249789">
    <property type="component" value="Unassembled WGS sequence"/>
</dbReference>
<dbReference type="GeneID" id="63865769"/>
<organism evidence="1 2">
    <name type="scientific">Aspergillus fijiensis CBS 313.89</name>
    <dbReference type="NCBI Taxonomy" id="1448319"/>
    <lineage>
        <taxon>Eukaryota</taxon>
        <taxon>Fungi</taxon>
        <taxon>Dikarya</taxon>
        <taxon>Ascomycota</taxon>
        <taxon>Pezizomycotina</taxon>
        <taxon>Eurotiomycetes</taxon>
        <taxon>Eurotiomycetidae</taxon>
        <taxon>Eurotiales</taxon>
        <taxon>Aspergillaceae</taxon>
        <taxon>Aspergillus</taxon>
    </lineage>
</organism>
<dbReference type="EMBL" id="KZ824633">
    <property type="protein sequence ID" value="RAK79283.1"/>
    <property type="molecule type" value="Genomic_DNA"/>
</dbReference>
<sequence>MPSSFYAQGARIWAVEKERRESKAVVPQRSNLRRRDTIEILKAAFGTEDSAFFEEATRCHKGKLSMDFFAWAQEQFACEESSFAKVQDG</sequence>